<dbReference type="SUPFAM" id="SSF50965">
    <property type="entry name" value="Galactose oxidase, central domain"/>
    <property type="match status" value="1"/>
</dbReference>
<dbReference type="AlphaFoldDB" id="A0A4P9X1W0"/>
<dbReference type="PANTHER" id="PTHR32208:SF21">
    <property type="entry name" value="LOW QUALITY PROTEIN: ALDEHYDE OXIDASE GLOX-LIKE"/>
    <property type="match status" value="1"/>
</dbReference>
<dbReference type="STRING" id="1555241.A0A4P9X1W0"/>
<feature type="domain" description="Glyoxal oxidase N-terminal" evidence="4">
    <location>
        <begin position="68"/>
        <end position="426"/>
    </location>
</feature>
<feature type="chain" id="PRO_5020548856" description="Galactose oxidase" evidence="3">
    <location>
        <begin position="19"/>
        <end position="634"/>
    </location>
</feature>
<name>A0A4P9X1W0_9FUNG</name>
<dbReference type="Gene3D" id="2.60.40.10">
    <property type="entry name" value="Immunoglobulins"/>
    <property type="match status" value="1"/>
</dbReference>
<accession>A0A4P9X1W0</accession>
<evidence type="ECO:0000256" key="2">
    <source>
        <dbReference type="SAM" id="MobiDB-lite"/>
    </source>
</evidence>
<protein>
    <recommendedName>
        <fullName evidence="8">Galactose oxidase</fullName>
    </recommendedName>
</protein>
<evidence type="ECO:0000259" key="4">
    <source>
        <dbReference type="Pfam" id="PF07250"/>
    </source>
</evidence>
<reference evidence="7" key="1">
    <citation type="journal article" date="2018" name="Nat. Microbiol.">
        <title>Leveraging single-cell genomics to expand the fungal tree of life.</title>
        <authorList>
            <person name="Ahrendt S.R."/>
            <person name="Quandt C.A."/>
            <person name="Ciobanu D."/>
            <person name="Clum A."/>
            <person name="Salamov A."/>
            <person name="Andreopoulos B."/>
            <person name="Cheng J.F."/>
            <person name="Woyke T."/>
            <person name="Pelin A."/>
            <person name="Henrissat B."/>
            <person name="Reynolds N.K."/>
            <person name="Benny G.L."/>
            <person name="Smith M.E."/>
            <person name="James T.Y."/>
            <person name="Grigoriev I.V."/>
        </authorList>
    </citation>
    <scope>NUCLEOTIDE SEQUENCE [LARGE SCALE GENOMIC DNA]</scope>
    <source>
        <strain evidence="7">ATCC 52028</strain>
    </source>
</reference>
<feature type="signal peptide" evidence="3">
    <location>
        <begin position="1"/>
        <end position="18"/>
    </location>
</feature>
<dbReference type="InterPro" id="IPR011043">
    <property type="entry name" value="Gal_Oxase/kelch_b-propeller"/>
</dbReference>
<dbReference type="CDD" id="cd02851">
    <property type="entry name" value="E_set_GO_C"/>
    <property type="match status" value="1"/>
</dbReference>
<proteinExistence type="predicted"/>
<evidence type="ECO:0000259" key="5">
    <source>
        <dbReference type="Pfam" id="PF09118"/>
    </source>
</evidence>
<dbReference type="PANTHER" id="PTHR32208">
    <property type="entry name" value="SECRETED PROTEIN-RELATED"/>
    <property type="match status" value="1"/>
</dbReference>
<evidence type="ECO:0000256" key="1">
    <source>
        <dbReference type="ARBA" id="ARBA00022729"/>
    </source>
</evidence>
<dbReference type="Pfam" id="PF07250">
    <property type="entry name" value="Glyoxal_oxid_N"/>
    <property type="match status" value="1"/>
</dbReference>
<dbReference type="InterPro" id="IPR015202">
    <property type="entry name" value="GO-like_E_set"/>
</dbReference>
<organism evidence="6 7">
    <name type="scientific">Caulochytrium protostelioides</name>
    <dbReference type="NCBI Taxonomy" id="1555241"/>
    <lineage>
        <taxon>Eukaryota</taxon>
        <taxon>Fungi</taxon>
        <taxon>Fungi incertae sedis</taxon>
        <taxon>Chytridiomycota</taxon>
        <taxon>Chytridiomycota incertae sedis</taxon>
        <taxon>Chytridiomycetes</taxon>
        <taxon>Caulochytriales</taxon>
        <taxon>Caulochytriaceae</taxon>
        <taxon>Caulochytrium</taxon>
    </lineage>
</organism>
<dbReference type="InterPro" id="IPR014756">
    <property type="entry name" value="Ig_E-set"/>
</dbReference>
<keyword evidence="7" id="KW-1185">Reference proteome</keyword>
<dbReference type="Pfam" id="PF09118">
    <property type="entry name" value="GO-like_E_set"/>
    <property type="match status" value="1"/>
</dbReference>
<dbReference type="InterPro" id="IPR037293">
    <property type="entry name" value="Gal_Oxidase_central_sf"/>
</dbReference>
<keyword evidence="1 3" id="KW-0732">Signal</keyword>
<evidence type="ECO:0000256" key="3">
    <source>
        <dbReference type="SAM" id="SignalP"/>
    </source>
</evidence>
<dbReference type="EMBL" id="ML014314">
    <property type="protein sequence ID" value="RKO99155.1"/>
    <property type="molecule type" value="Genomic_DNA"/>
</dbReference>
<dbReference type="SUPFAM" id="SSF81296">
    <property type="entry name" value="E set domains"/>
    <property type="match status" value="1"/>
</dbReference>
<evidence type="ECO:0000313" key="6">
    <source>
        <dbReference type="EMBL" id="RKO99155.1"/>
    </source>
</evidence>
<feature type="domain" description="Galactose oxidase-like Early set" evidence="5">
    <location>
        <begin position="476"/>
        <end position="580"/>
    </location>
</feature>
<dbReference type="Proteomes" id="UP000274922">
    <property type="component" value="Unassembled WGS sequence"/>
</dbReference>
<sequence>MAWAAALGAALQPLSAAAQSAGAWEMWNTNTGVVCIHALLMPNDRLLCIERPRERPYTLNPNTQGETAAEIDISLSNQPFHVNPIHKNAFCGGHSMLADGSLFVVGGDARALSAAGVDFLVDGRQGLRIYHPCSPAKIADQTCVMGSWDFQPDMTTQRWYPTVTTLADGRAIIVGGSTSNLDFDHVDGFNNPTYEYFPAKTTGTWPRKMDVLEWAYPHSLYPFVVQVPQGKSKASGKVLVFASNRTVVLDPETDDVDTTFIPDLPVGDHAPMTYPHSATLTILPMTFANDFAFTIQICGGSKLSDQGQAASAVCYRLRPNDADPRWERAADLATPRLMPDSVLLPTGDVLYINGASHGIAGGNGGQVQYAKDPIFTPDLMNPTTDQHTLLAANASVARLYHSTALLTASGHVLTAGSEFANYVDYQQGRAGCWGVPNGMNITDKAETGQNACTDPFSTNIERFTPPYLLNSNPATRPNVTSGSLDVTYNSVFWVTTAIPADGHDGTGATQGAVANVDHAVAIRYTTTTHGLNTDQRLVELEVVFRNATGVGLVAPQDAYIAPPGNYHVFLLNGANVPGHAGHATFHAGDRTTVEGLPTGRQRSHAPRSAPRDSLSRVLLGTSVTALTLMASALL</sequence>
<dbReference type="Gene3D" id="2.130.10.80">
    <property type="entry name" value="Galactose oxidase/kelch, beta-propeller"/>
    <property type="match status" value="1"/>
</dbReference>
<gene>
    <name evidence="6" type="ORF">CXG81DRAFT_14921</name>
</gene>
<evidence type="ECO:0000313" key="7">
    <source>
        <dbReference type="Proteomes" id="UP000274922"/>
    </source>
</evidence>
<dbReference type="InterPro" id="IPR009880">
    <property type="entry name" value="Glyoxal_oxidase_N"/>
</dbReference>
<dbReference type="InterPro" id="IPR013783">
    <property type="entry name" value="Ig-like_fold"/>
</dbReference>
<dbReference type="OrthoDB" id="2019572at2759"/>
<feature type="region of interest" description="Disordered" evidence="2">
    <location>
        <begin position="590"/>
        <end position="613"/>
    </location>
</feature>
<evidence type="ECO:0008006" key="8">
    <source>
        <dbReference type="Google" id="ProtNLM"/>
    </source>
</evidence>